<dbReference type="Proteomes" id="UP001596039">
    <property type="component" value="Unassembled WGS sequence"/>
</dbReference>
<gene>
    <name evidence="7" type="ORF">ACFPJ4_05890</name>
</gene>
<organism evidence="7 8">
    <name type="scientific">Lysinimonas soli</name>
    <dbReference type="NCBI Taxonomy" id="1074233"/>
    <lineage>
        <taxon>Bacteria</taxon>
        <taxon>Bacillati</taxon>
        <taxon>Actinomycetota</taxon>
        <taxon>Actinomycetes</taxon>
        <taxon>Micrococcales</taxon>
        <taxon>Microbacteriaceae</taxon>
        <taxon>Lysinimonas</taxon>
    </lineage>
</organism>
<evidence type="ECO:0000256" key="1">
    <source>
        <dbReference type="ARBA" id="ARBA00004141"/>
    </source>
</evidence>
<comment type="similarity">
    <text evidence="2">Belongs to the TMEM86 family.</text>
</comment>
<dbReference type="PANTHER" id="PTHR31885:SF6">
    <property type="entry name" value="GH04784P"/>
    <property type="match status" value="1"/>
</dbReference>
<evidence type="ECO:0000256" key="5">
    <source>
        <dbReference type="ARBA" id="ARBA00023136"/>
    </source>
</evidence>
<feature type="transmembrane region" description="Helical" evidence="6">
    <location>
        <begin position="12"/>
        <end position="30"/>
    </location>
</feature>
<keyword evidence="3 6" id="KW-0812">Transmembrane</keyword>
<feature type="transmembrane region" description="Helical" evidence="6">
    <location>
        <begin position="143"/>
        <end position="160"/>
    </location>
</feature>
<evidence type="ECO:0000256" key="4">
    <source>
        <dbReference type="ARBA" id="ARBA00022989"/>
    </source>
</evidence>
<sequence length="231" mass="24630">MTTTTDLGWRLGYRLAAFVPYVAVTVVQLVTKFTNDSALDHVTKALEMPTLAAGAAVVLLGSTPRPRPPVTALLFAGLALSWLGDVFLDRLTLGLGLFFAAHLAYISMFELSFRPRRPSPFGLLAIPWFAALLALLAPHLGGMLPLVALYGAALGFMAVASTRGTALTSVGGILFLASDSFLAFRLFTPLFQDDVSEFLIMLAYLAAQACIVLGMLLSRPRTNPPSTVAEA</sequence>
<comment type="caution">
    <text evidence="7">The sequence shown here is derived from an EMBL/GenBank/DDBJ whole genome shotgun (WGS) entry which is preliminary data.</text>
</comment>
<dbReference type="RefSeq" id="WP_386739367.1">
    <property type="nucleotide sequence ID" value="NZ_JBHSMG010000001.1"/>
</dbReference>
<feature type="transmembrane region" description="Helical" evidence="6">
    <location>
        <begin position="167"/>
        <end position="186"/>
    </location>
</feature>
<feature type="transmembrane region" description="Helical" evidence="6">
    <location>
        <begin position="198"/>
        <end position="217"/>
    </location>
</feature>
<reference evidence="8" key="1">
    <citation type="journal article" date="2019" name="Int. J. Syst. Evol. Microbiol.">
        <title>The Global Catalogue of Microorganisms (GCM) 10K type strain sequencing project: providing services to taxonomists for standard genome sequencing and annotation.</title>
        <authorList>
            <consortium name="The Broad Institute Genomics Platform"/>
            <consortium name="The Broad Institute Genome Sequencing Center for Infectious Disease"/>
            <person name="Wu L."/>
            <person name="Ma J."/>
        </authorList>
    </citation>
    <scope>NUCLEOTIDE SEQUENCE [LARGE SCALE GENOMIC DNA]</scope>
    <source>
        <strain evidence="8">CGMCC 4.6997</strain>
    </source>
</reference>
<evidence type="ECO:0000313" key="7">
    <source>
        <dbReference type="EMBL" id="MFC5501771.1"/>
    </source>
</evidence>
<comment type="subcellular location">
    <subcellularLocation>
        <location evidence="1">Membrane</location>
        <topology evidence="1">Multi-pass membrane protein</topology>
    </subcellularLocation>
</comment>
<proteinExistence type="inferred from homology"/>
<evidence type="ECO:0000256" key="3">
    <source>
        <dbReference type="ARBA" id="ARBA00022692"/>
    </source>
</evidence>
<evidence type="ECO:0000256" key="2">
    <source>
        <dbReference type="ARBA" id="ARBA00007375"/>
    </source>
</evidence>
<evidence type="ECO:0000313" key="8">
    <source>
        <dbReference type="Proteomes" id="UP001596039"/>
    </source>
</evidence>
<accession>A0ABW0NMW4</accession>
<dbReference type="Pfam" id="PF07947">
    <property type="entry name" value="YhhN"/>
    <property type="match status" value="1"/>
</dbReference>
<feature type="transmembrane region" description="Helical" evidence="6">
    <location>
        <begin position="120"/>
        <end position="137"/>
    </location>
</feature>
<dbReference type="PANTHER" id="PTHR31885">
    <property type="entry name" value="GH04784P"/>
    <property type="match status" value="1"/>
</dbReference>
<evidence type="ECO:0000256" key="6">
    <source>
        <dbReference type="SAM" id="Phobius"/>
    </source>
</evidence>
<feature type="transmembrane region" description="Helical" evidence="6">
    <location>
        <begin position="94"/>
        <end position="113"/>
    </location>
</feature>
<keyword evidence="4 6" id="KW-1133">Transmembrane helix</keyword>
<keyword evidence="8" id="KW-1185">Reference proteome</keyword>
<dbReference type="EMBL" id="JBHSMG010000001">
    <property type="protein sequence ID" value="MFC5501771.1"/>
    <property type="molecule type" value="Genomic_DNA"/>
</dbReference>
<dbReference type="InterPro" id="IPR012506">
    <property type="entry name" value="TMEM86B-like"/>
</dbReference>
<keyword evidence="5 6" id="KW-0472">Membrane</keyword>
<protein>
    <submittedName>
        <fullName evidence="7">Lysoplasmalogenase</fullName>
    </submittedName>
</protein>
<name>A0ABW0NMW4_9MICO</name>